<proteinExistence type="predicted"/>
<feature type="transmembrane region" description="Helical" evidence="1">
    <location>
        <begin position="35"/>
        <end position="55"/>
    </location>
</feature>
<dbReference type="WBParaSite" id="MCU_007470-RA">
    <property type="protein sequence ID" value="MCU_007470-RA"/>
    <property type="gene ID" value="MCU_007470"/>
</dbReference>
<keyword evidence="1" id="KW-1133">Transmembrane helix</keyword>
<keyword evidence="1" id="KW-0812">Transmembrane</keyword>
<organism evidence="2">
    <name type="scientific">Mesocestoides corti</name>
    <name type="common">Flatworm</name>
    <dbReference type="NCBI Taxonomy" id="53468"/>
    <lineage>
        <taxon>Eukaryota</taxon>
        <taxon>Metazoa</taxon>
        <taxon>Spiralia</taxon>
        <taxon>Lophotrochozoa</taxon>
        <taxon>Platyhelminthes</taxon>
        <taxon>Cestoda</taxon>
        <taxon>Eucestoda</taxon>
        <taxon>Cyclophyllidea</taxon>
        <taxon>Mesocestoididae</taxon>
        <taxon>Mesocestoides</taxon>
    </lineage>
</organism>
<evidence type="ECO:0000313" key="2">
    <source>
        <dbReference type="WBParaSite" id="MCU_007470-RA"/>
    </source>
</evidence>
<dbReference type="AlphaFoldDB" id="A0A5K3FD63"/>
<name>A0A5K3FD63_MESCO</name>
<evidence type="ECO:0000256" key="1">
    <source>
        <dbReference type="SAM" id="Phobius"/>
    </source>
</evidence>
<reference evidence="2" key="1">
    <citation type="submission" date="2019-11" db="UniProtKB">
        <authorList>
            <consortium name="WormBaseParasite"/>
        </authorList>
    </citation>
    <scope>IDENTIFICATION</scope>
</reference>
<sequence>MKKTRTIKLALLSNYKSESYLRLRLPQSTTMGLPFIIYCFSYVSISGWLDIFLACHANAKRQKIC</sequence>
<keyword evidence="1" id="KW-0472">Membrane</keyword>
<accession>A0A5K3FD63</accession>
<protein>
    <submittedName>
        <fullName evidence="2">Ovule protein</fullName>
    </submittedName>
</protein>